<protein>
    <submittedName>
        <fullName evidence="2">Uncharacterized protein</fullName>
    </submittedName>
</protein>
<organism evidence="2 3">
    <name type="scientific">Polaribacter haliotis</name>
    <dbReference type="NCBI Taxonomy" id="1888915"/>
    <lineage>
        <taxon>Bacteria</taxon>
        <taxon>Pseudomonadati</taxon>
        <taxon>Bacteroidota</taxon>
        <taxon>Flavobacteriia</taxon>
        <taxon>Flavobacteriales</taxon>
        <taxon>Flavobacteriaceae</taxon>
    </lineage>
</organism>
<reference evidence="2 3" key="1">
    <citation type="journal article" date="2016" name="Int. J. Syst. Evol. Microbiol.">
        <title>Polaribacter haliotis sp. nov., isolated from the gut of abalone Haliotis discus hannai.</title>
        <authorList>
            <person name="Kim Y.O."/>
            <person name="Park I.S."/>
            <person name="Park S."/>
            <person name="Nam B.H."/>
            <person name="Park J.M."/>
            <person name="Kim D.G."/>
            <person name="Yoon J.H."/>
        </authorList>
    </citation>
    <scope>NUCLEOTIDE SEQUENCE [LARGE SCALE GENOMIC DNA]</scope>
    <source>
        <strain evidence="2 3">KCTC 52418</strain>
    </source>
</reference>
<name>A0A7L8AI58_9FLAO</name>
<evidence type="ECO:0000313" key="2">
    <source>
        <dbReference type="EMBL" id="QOD61700.1"/>
    </source>
</evidence>
<keyword evidence="3" id="KW-1185">Reference proteome</keyword>
<dbReference type="KEGG" id="phal:H9I45_04420"/>
<sequence>MTSILKNTKISKKEKNINHLKVCVLILSFFIFKVIISDWECFKAGLFGTF</sequence>
<evidence type="ECO:0000313" key="3">
    <source>
        <dbReference type="Proteomes" id="UP000516764"/>
    </source>
</evidence>
<keyword evidence="1" id="KW-0472">Membrane</keyword>
<gene>
    <name evidence="2" type="ORF">H9I45_04420</name>
</gene>
<dbReference type="RefSeq" id="WP_176397522.1">
    <property type="nucleotide sequence ID" value="NZ_CP061813.1"/>
</dbReference>
<keyword evidence="1" id="KW-1133">Transmembrane helix</keyword>
<keyword evidence="1" id="KW-0812">Transmembrane</keyword>
<dbReference type="EMBL" id="CP061813">
    <property type="protein sequence ID" value="QOD61700.1"/>
    <property type="molecule type" value="Genomic_DNA"/>
</dbReference>
<dbReference type="Proteomes" id="UP000516764">
    <property type="component" value="Chromosome"/>
</dbReference>
<accession>A0A7L8AI58</accession>
<dbReference type="AlphaFoldDB" id="A0A7L8AI58"/>
<feature type="transmembrane region" description="Helical" evidence="1">
    <location>
        <begin position="20"/>
        <end position="36"/>
    </location>
</feature>
<evidence type="ECO:0000256" key="1">
    <source>
        <dbReference type="SAM" id="Phobius"/>
    </source>
</evidence>
<proteinExistence type="predicted"/>